<accession>A0A9W6JEQ9</accession>
<dbReference type="EMBL" id="BSFK01000003">
    <property type="protein sequence ID" value="GLK74928.1"/>
    <property type="molecule type" value="Genomic_DNA"/>
</dbReference>
<reference evidence="1" key="1">
    <citation type="journal article" date="2014" name="Int. J. Syst. Evol. Microbiol.">
        <title>Complete genome sequence of Corynebacterium casei LMG S-19264T (=DSM 44701T), isolated from a smear-ripened cheese.</title>
        <authorList>
            <consortium name="US DOE Joint Genome Institute (JGI-PGF)"/>
            <person name="Walter F."/>
            <person name="Albersmeier A."/>
            <person name="Kalinowski J."/>
            <person name="Ruckert C."/>
        </authorList>
    </citation>
    <scope>NUCLEOTIDE SEQUENCE</scope>
    <source>
        <strain evidence="1">VKM B-2555</strain>
    </source>
</reference>
<sequence length="137" mass="14716">MTMKSNNTTAYPLAFDLDVDQNGLSKIARTLDAATKNEMGSGKIGLFYRLEEAGHRRCEPRPACAYAAQIRPVDVATAKAALIAAGGSIEHGVIECPSPEAALTGIEYLAAVHRDRREQAEADRVISQFLAEAAEAR</sequence>
<gene>
    <name evidence="1" type="ORF">GCM10008171_01810</name>
</gene>
<proteinExistence type="predicted"/>
<protein>
    <submittedName>
        <fullName evidence="1">Uncharacterized protein</fullName>
    </submittedName>
</protein>
<evidence type="ECO:0000313" key="1">
    <source>
        <dbReference type="EMBL" id="GLK74928.1"/>
    </source>
</evidence>
<dbReference type="RefSeq" id="WP_271202912.1">
    <property type="nucleotide sequence ID" value="NZ_BSFK01000003.1"/>
</dbReference>
<keyword evidence="2" id="KW-1185">Reference proteome</keyword>
<evidence type="ECO:0000313" key="2">
    <source>
        <dbReference type="Proteomes" id="UP001143364"/>
    </source>
</evidence>
<dbReference type="AlphaFoldDB" id="A0A9W6JEQ9"/>
<organism evidence="1 2">
    <name type="scientific">Methylopila jiangsuensis</name>
    <dbReference type="NCBI Taxonomy" id="586230"/>
    <lineage>
        <taxon>Bacteria</taxon>
        <taxon>Pseudomonadati</taxon>
        <taxon>Pseudomonadota</taxon>
        <taxon>Alphaproteobacteria</taxon>
        <taxon>Hyphomicrobiales</taxon>
        <taxon>Methylopilaceae</taxon>
        <taxon>Methylopila</taxon>
    </lineage>
</organism>
<dbReference type="Proteomes" id="UP001143364">
    <property type="component" value="Unassembled WGS sequence"/>
</dbReference>
<comment type="caution">
    <text evidence="1">The sequence shown here is derived from an EMBL/GenBank/DDBJ whole genome shotgun (WGS) entry which is preliminary data.</text>
</comment>
<name>A0A9W6JEQ9_9HYPH</name>
<reference evidence="1" key="2">
    <citation type="submission" date="2023-01" db="EMBL/GenBank/DDBJ databases">
        <authorList>
            <person name="Sun Q."/>
            <person name="Evtushenko L."/>
        </authorList>
    </citation>
    <scope>NUCLEOTIDE SEQUENCE</scope>
    <source>
        <strain evidence="1">VKM B-2555</strain>
    </source>
</reference>